<dbReference type="RefSeq" id="WP_010036750.1">
    <property type="nucleotide sequence ID" value="NZ_CP025958.1"/>
</dbReference>
<sequence>MSVIEYNSIRFHFAKTASVEFDTSRDKSGVDVIANTTTIRARGVASLTSQVPGDSAALLPTIRHMLNMPRRRLLYQVGGYTIISQSGMDAQLGPTPVKPATVEPAGNGTFFVDVAYKVSTYDCGEAALSDPVTSLRWTQSESFDDRWFSTITTSGTLTVRSDLNQCADNFRQLATPPILDDYQRVSAKYTLAPDGLSLDFEFTDQEKSLLPPYPAVVADGDFNVICPQNHKRTGVVTITLEGAKGCSRKDLMFVGLRMAIAKLKAEGFIDGSPLMWGNFSENLFRPVVKVSVQALLATLGGTGFAGAAAASLGAAAAGMNGPAVMRSVGYTPGVQEGRSGIAPPVRKRLLGLLAAAFRDPCAASEGFTAELRNDRGGSGSNAELSTGGASLSTPPAELVTGTTGGAGTSPIKDYAPYDLYRIQFEYTQDTGKRVMPGTGVGDTPQRGTAVTVHGGQMFLEVSWACQRTGRPPQIPSFSVNDPNLVAIGGTCIPAEMQLSADGSAPTYRVAGHYIYGVLDPSLVSLTAPVPPYFSDGVLTTAPNIANFTAPVVRTGSSGSGYSGGGDYGSNIFVPEREPSLSVEPPSQLDLFGIPGPIGGGFPFAGPPGGLGSGDTGGGGLLPTNPVNP</sequence>
<reference evidence="2 3" key="1">
    <citation type="submission" date="2018-01" db="EMBL/GenBank/DDBJ databases">
        <title>G. obscuriglobus.</title>
        <authorList>
            <person name="Franke J."/>
            <person name="Blomberg W."/>
            <person name="Selmecki A."/>
        </authorList>
    </citation>
    <scope>NUCLEOTIDE SEQUENCE [LARGE SCALE GENOMIC DNA]</scope>
    <source>
        <strain evidence="2 3">DSM 5831</strain>
    </source>
</reference>
<dbReference type="KEGG" id="gog:C1280_18050"/>
<evidence type="ECO:0000313" key="2">
    <source>
        <dbReference type="EMBL" id="AWM38703.1"/>
    </source>
</evidence>
<name>A0A2Z3GY69_9BACT</name>
<dbReference type="AlphaFoldDB" id="A0A2Z3GY69"/>
<feature type="region of interest" description="Disordered" evidence="1">
    <location>
        <begin position="603"/>
        <end position="628"/>
    </location>
</feature>
<keyword evidence="3" id="KW-1185">Reference proteome</keyword>
<accession>A0A2Z3GY69</accession>
<feature type="region of interest" description="Disordered" evidence="1">
    <location>
        <begin position="371"/>
        <end position="407"/>
    </location>
</feature>
<protein>
    <submittedName>
        <fullName evidence="2">Uncharacterized protein</fullName>
    </submittedName>
</protein>
<feature type="compositionally biased region" description="Polar residues" evidence="1">
    <location>
        <begin position="380"/>
        <end position="393"/>
    </location>
</feature>
<organism evidence="2 3">
    <name type="scientific">Gemmata obscuriglobus</name>
    <dbReference type="NCBI Taxonomy" id="114"/>
    <lineage>
        <taxon>Bacteria</taxon>
        <taxon>Pseudomonadati</taxon>
        <taxon>Planctomycetota</taxon>
        <taxon>Planctomycetia</taxon>
        <taxon>Gemmatales</taxon>
        <taxon>Gemmataceae</taxon>
        <taxon>Gemmata</taxon>
    </lineage>
</organism>
<dbReference type="Proteomes" id="UP000245802">
    <property type="component" value="Chromosome"/>
</dbReference>
<feature type="compositionally biased region" description="Gly residues" evidence="1">
    <location>
        <begin position="603"/>
        <end position="620"/>
    </location>
</feature>
<evidence type="ECO:0000256" key="1">
    <source>
        <dbReference type="SAM" id="MobiDB-lite"/>
    </source>
</evidence>
<proteinExistence type="predicted"/>
<gene>
    <name evidence="2" type="ORF">C1280_18050</name>
</gene>
<dbReference type="EMBL" id="CP025958">
    <property type="protein sequence ID" value="AWM38703.1"/>
    <property type="molecule type" value="Genomic_DNA"/>
</dbReference>
<evidence type="ECO:0000313" key="3">
    <source>
        <dbReference type="Proteomes" id="UP000245802"/>
    </source>
</evidence>